<dbReference type="AlphaFoldDB" id="A0A914DBH7"/>
<evidence type="ECO:0000313" key="1">
    <source>
        <dbReference type="Proteomes" id="UP000887540"/>
    </source>
</evidence>
<accession>A0A914DBH7</accession>
<organism evidence="1 2">
    <name type="scientific">Acrobeloides nanus</name>
    <dbReference type="NCBI Taxonomy" id="290746"/>
    <lineage>
        <taxon>Eukaryota</taxon>
        <taxon>Metazoa</taxon>
        <taxon>Ecdysozoa</taxon>
        <taxon>Nematoda</taxon>
        <taxon>Chromadorea</taxon>
        <taxon>Rhabditida</taxon>
        <taxon>Tylenchina</taxon>
        <taxon>Cephalobomorpha</taxon>
        <taxon>Cephaloboidea</taxon>
        <taxon>Cephalobidae</taxon>
        <taxon>Acrobeloides</taxon>
    </lineage>
</organism>
<sequence length="126" mass="14786">MTPLCYVIFPPGGYGYSFPVPTAFNPPMDRIKRLFLECKDLTKRFKRHGRRMSLHEILCDLYECDPKTTWLSDEELIMLPIWLPHIRPINRIVEDASSAIYTTFFQLFSSDSLLSWDDKTAKSYTE</sequence>
<dbReference type="WBParaSite" id="ACRNAN_scaffold2295.g21033.t1">
    <property type="protein sequence ID" value="ACRNAN_scaffold2295.g21033.t1"/>
    <property type="gene ID" value="ACRNAN_scaffold2295.g21033"/>
</dbReference>
<reference evidence="2" key="1">
    <citation type="submission" date="2022-11" db="UniProtKB">
        <authorList>
            <consortium name="WormBaseParasite"/>
        </authorList>
    </citation>
    <scope>IDENTIFICATION</scope>
</reference>
<dbReference type="Proteomes" id="UP000887540">
    <property type="component" value="Unplaced"/>
</dbReference>
<proteinExistence type="predicted"/>
<name>A0A914DBH7_9BILA</name>
<keyword evidence="1" id="KW-1185">Reference proteome</keyword>
<protein>
    <submittedName>
        <fullName evidence="2">Uncharacterized protein</fullName>
    </submittedName>
</protein>
<evidence type="ECO:0000313" key="2">
    <source>
        <dbReference type="WBParaSite" id="ACRNAN_scaffold2295.g21033.t1"/>
    </source>
</evidence>